<accession>A0A4P9VQR0</accession>
<reference evidence="3 4" key="1">
    <citation type="submission" date="2017-04" db="EMBL/GenBank/DDBJ databases">
        <title>Draft genome sequence of Zooshikella ganghwensis VG4 isolated from Red Sea sediments.</title>
        <authorList>
            <person name="Rehman Z."/>
            <person name="Alam I."/>
            <person name="Kamau A."/>
            <person name="Bajic V."/>
            <person name="Leiknes T."/>
        </authorList>
    </citation>
    <scope>NUCLEOTIDE SEQUENCE [LARGE SCALE GENOMIC DNA]</scope>
    <source>
        <strain evidence="3 4">VG4</strain>
    </source>
</reference>
<evidence type="ECO:0000313" key="3">
    <source>
        <dbReference type="EMBL" id="RDH45898.1"/>
    </source>
</evidence>
<comment type="caution">
    <text evidence="3">The sequence shown here is derived from an EMBL/GenBank/DDBJ whole genome shotgun (WGS) entry which is preliminary data.</text>
</comment>
<dbReference type="GO" id="GO:0003677">
    <property type="term" value="F:DNA binding"/>
    <property type="evidence" value="ECO:0007669"/>
    <property type="project" value="InterPro"/>
</dbReference>
<evidence type="ECO:0000259" key="1">
    <source>
        <dbReference type="SMART" id="SM01321"/>
    </source>
</evidence>
<evidence type="ECO:0000313" key="2">
    <source>
        <dbReference type="EMBL" id="RDH43171.1"/>
    </source>
</evidence>
<dbReference type="Gene3D" id="3.30.70.1290">
    <property type="entry name" value="Transposase IS200-like"/>
    <property type="match status" value="1"/>
</dbReference>
<dbReference type="NCBIfam" id="NF033573">
    <property type="entry name" value="transpos_IS200"/>
    <property type="match status" value="1"/>
</dbReference>
<dbReference type="EMBL" id="NDXW01000001">
    <property type="protein sequence ID" value="RDH43171.1"/>
    <property type="molecule type" value="Genomic_DNA"/>
</dbReference>
<dbReference type="SMART" id="SM01321">
    <property type="entry name" value="Y1_Tnp"/>
    <property type="match status" value="1"/>
</dbReference>
<sequence length="143" mass="16986">MRDYKSLAHTKWDCKYHVVFIPKYRKKVIYGALRAHLREVFHELAKHRESEIIEGYLKADHIHMCISIPPKYAVSKVVGYIKGKSAILIARQYGNKVRNFKGERFWARGYFVSTVGLDEKLVREYIRNQDSRDKYFDQMNLSL</sequence>
<organism evidence="3 4">
    <name type="scientific">Zooshikella ganghwensis</name>
    <dbReference type="NCBI Taxonomy" id="202772"/>
    <lineage>
        <taxon>Bacteria</taxon>
        <taxon>Pseudomonadati</taxon>
        <taxon>Pseudomonadota</taxon>
        <taxon>Gammaproteobacteria</taxon>
        <taxon>Oceanospirillales</taxon>
        <taxon>Zooshikellaceae</taxon>
        <taxon>Zooshikella</taxon>
    </lineage>
</organism>
<dbReference type="InterPro" id="IPR036515">
    <property type="entry name" value="Transposase_17_sf"/>
</dbReference>
<dbReference type="Proteomes" id="UP000257039">
    <property type="component" value="Unassembled WGS sequence"/>
</dbReference>
<dbReference type="Pfam" id="PF01797">
    <property type="entry name" value="Y1_Tnp"/>
    <property type="match status" value="1"/>
</dbReference>
<evidence type="ECO:0000313" key="4">
    <source>
        <dbReference type="Proteomes" id="UP000257039"/>
    </source>
</evidence>
<keyword evidence="4" id="KW-1185">Reference proteome</keyword>
<dbReference type="GO" id="GO:0006313">
    <property type="term" value="P:DNA transposition"/>
    <property type="evidence" value="ECO:0007669"/>
    <property type="project" value="InterPro"/>
</dbReference>
<name>A0A4P9VQR0_9GAMM</name>
<dbReference type="AlphaFoldDB" id="A0A4P9VQR0"/>
<dbReference type="SUPFAM" id="SSF143422">
    <property type="entry name" value="Transposase IS200-like"/>
    <property type="match status" value="1"/>
</dbReference>
<dbReference type="GO" id="GO:0004803">
    <property type="term" value="F:transposase activity"/>
    <property type="evidence" value="ECO:0007669"/>
    <property type="project" value="InterPro"/>
</dbReference>
<proteinExistence type="predicted"/>
<feature type="domain" description="Transposase IS200-like" evidence="1">
    <location>
        <begin position="11"/>
        <end position="129"/>
    </location>
</feature>
<dbReference type="EMBL" id="NDXW01000001">
    <property type="protein sequence ID" value="RDH45898.1"/>
    <property type="molecule type" value="Genomic_DNA"/>
</dbReference>
<dbReference type="RefSeq" id="WP_094786541.1">
    <property type="nucleotide sequence ID" value="NZ_NDXW01000001.1"/>
</dbReference>
<dbReference type="PANTHER" id="PTHR33360">
    <property type="entry name" value="TRANSPOSASE FOR INSERTION SEQUENCE ELEMENT IS200"/>
    <property type="match status" value="1"/>
</dbReference>
<gene>
    <name evidence="3" type="primary">tnpA</name>
    <name evidence="2" type="ORF">B9G39_06765</name>
    <name evidence="3" type="ORF">B9G39_21935</name>
</gene>
<protein>
    <submittedName>
        <fullName evidence="3">IS200/IS605 family transposase</fullName>
    </submittedName>
</protein>
<dbReference type="InterPro" id="IPR002686">
    <property type="entry name" value="Transposase_17"/>
</dbReference>
<dbReference type="PANTHER" id="PTHR33360:SF2">
    <property type="entry name" value="TRANSPOSASE FOR INSERTION SEQUENCE ELEMENT IS200"/>
    <property type="match status" value="1"/>
</dbReference>